<reference evidence="5 6" key="1">
    <citation type="journal article" date="2023" name="Elife">
        <title>Identification of key yeast species and microbe-microbe interactions impacting larval growth of Drosophila in the wild.</title>
        <authorList>
            <person name="Mure A."/>
            <person name="Sugiura Y."/>
            <person name="Maeda R."/>
            <person name="Honda K."/>
            <person name="Sakurai N."/>
            <person name="Takahashi Y."/>
            <person name="Watada M."/>
            <person name="Katoh T."/>
            <person name="Gotoh A."/>
            <person name="Gotoh Y."/>
            <person name="Taniguchi I."/>
            <person name="Nakamura K."/>
            <person name="Hayashi T."/>
            <person name="Katayama T."/>
            <person name="Uemura T."/>
            <person name="Hattori Y."/>
        </authorList>
    </citation>
    <scope>NUCLEOTIDE SEQUENCE [LARGE SCALE GENOMIC DNA]</scope>
    <source>
        <strain evidence="5 6">SC-9</strain>
    </source>
</reference>
<proteinExistence type="inferred from homology"/>
<feature type="transmembrane region" description="Helical" evidence="3">
    <location>
        <begin position="9"/>
        <end position="31"/>
    </location>
</feature>
<feature type="domain" description="Peptidase A1" evidence="4">
    <location>
        <begin position="222"/>
        <end position="643"/>
    </location>
</feature>
<dbReference type="EMBL" id="BTFZ01000020">
    <property type="protein sequence ID" value="GMM38420.1"/>
    <property type="molecule type" value="Genomic_DNA"/>
</dbReference>
<feature type="active site" evidence="2">
    <location>
        <position position="521"/>
    </location>
</feature>
<name>A0AAV5QW62_9ASCO</name>
<dbReference type="Gene3D" id="2.40.70.10">
    <property type="entry name" value="Acid Proteases"/>
    <property type="match status" value="2"/>
</dbReference>
<protein>
    <recommendedName>
        <fullName evidence="4">Peptidase A1 domain-containing protein</fullName>
    </recommendedName>
</protein>
<gene>
    <name evidence="5" type="ORF">DASC09_057590</name>
</gene>
<dbReference type="InterPro" id="IPR021109">
    <property type="entry name" value="Peptidase_aspartic_dom_sf"/>
</dbReference>
<keyword evidence="6" id="KW-1185">Reference proteome</keyword>
<dbReference type="Proteomes" id="UP001360560">
    <property type="component" value="Unassembled WGS sequence"/>
</dbReference>
<dbReference type="PANTHER" id="PTHR47966:SF65">
    <property type="entry name" value="ASPARTIC-TYPE ENDOPEPTIDASE"/>
    <property type="match status" value="1"/>
</dbReference>
<dbReference type="GO" id="GO:0006508">
    <property type="term" value="P:proteolysis"/>
    <property type="evidence" value="ECO:0007669"/>
    <property type="project" value="InterPro"/>
</dbReference>
<dbReference type="PANTHER" id="PTHR47966">
    <property type="entry name" value="BETA-SITE APP-CLEAVING ENZYME, ISOFORM A-RELATED"/>
    <property type="match status" value="1"/>
</dbReference>
<evidence type="ECO:0000313" key="6">
    <source>
        <dbReference type="Proteomes" id="UP001360560"/>
    </source>
</evidence>
<dbReference type="PRINTS" id="PR00792">
    <property type="entry name" value="PEPSIN"/>
</dbReference>
<keyword evidence="3" id="KW-0472">Membrane</keyword>
<evidence type="ECO:0000259" key="4">
    <source>
        <dbReference type="PROSITE" id="PS51767"/>
    </source>
</evidence>
<evidence type="ECO:0000256" key="2">
    <source>
        <dbReference type="PIRSR" id="PIRSR601461-1"/>
    </source>
</evidence>
<dbReference type="SUPFAM" id="SSF50630">
    <property type="entry name" value="Acid proteases"/>
    <property type="match status" value="1"/>
</dbReference>
<organism evidence="5 6">
    <name type="scientific">Saccharomycopsis crataegensis</name>
    <dbReference type="NCBI Taxonomy" id="43959"/>
    <lineage>
        <taxon>Eukaryota</taxon>
        <taxon>Fungi</taxon>
        <taxon>Dikarya</taxon>
        <taxon>Ascomycota</taxon>
        <taxon>Saccharomycotina</taxon>
        <taxon>Saccharomycetes</taxon>
        <taxon>Saccharomycopsidaceae</taxon>
        <taxon>Saccharomycopsis</taxon>
    </lineage>
</organism>
<dbReference type="AlphaFoldDB" id="A0AAV5QW62"/>
<dbReference type="GeneID" id="90076408"/>
<feature type="active site" evidence="2">
    <location>
        <position position="240"/>
    </location>
</feature>
<keyword evidence="3" id="KW-1133">Transmembrane helix</keyword>
<dbReference type="InterPro" id="IPR001461">
    <property type="entry name" value="Aspartic_peptidase_A1"/>
</dbReference>
<dbReference type="Pfam" id="PF00026">
    <property type="entry name" value="Asp"/>
    <property type="match status" value="2"/>
</dbReference>
<dbReference type="InterPro" id="IPR033121">
    <property type="entry name" value="PEPTIDASE_A1"/>
</dbReference>
<dbReference type="PROSITE" id="PS51767">
    <property type="entry name" value="PEPTIDASE_A1"/>
    <property type="match status" value="1"/>
</dbReference>
<evidence type="ECO:0000313" key="5">
    <source>
        <dbReference type="EMBL" id="GMM38420.1"/>
    </source>
</evidence>
<accession>A0AAV5QW62</accession>
<sequence length="647" mass="68637">MFKPSTERLVLIFIPSLLTWVITFTVFSTYYSGPEKLVDIAGTRNQMTFAKNLAVGSNYDGFEDIGLLKRCDLPTNFDPTPKSWETTSSDEPSSISSSQYRYHSFLPISSSTNDATFDSNSAQATDVTVSTNGKYQGHASVSSTETSISEAISSTKSIPTGDSASVLSSSEAKLSSSLSALSFSIEAGAAPTLSTSVSSATSKAAADYTVSAKLNFSTAPLYLISVEIGTPAQQVLLELDTGSSDIWVASAVDPGTIDCSTYGCYNSSDSQSYTASGETFEMIYGGSYIVEGKYVFDDITVNGAAIDGMKFAIVDGASASDAGIFGVGPKAGEGSTIASTTNTTDTNVTGILSELKSLLGSFWDELISVFAIFNTYDNLLYSLKQQGYIADLKYSVYRTSVGTLPSAYTAPANSSSYNSTSNGTESSVNYSMLGQGVVLFGGSDSSKYQGALQTFSIVPSPTMETYLSYVQPLIDYFGDELKPYYLTNNLINLYDIDILGVNLLTVSGVTTAGSGIPALIDTGTLISGIPSAAMGIIVNATSATYDEDTGAYYVPCDGSSFPAEGLTYSLSFNSDSSLGVEVGLQDTLIAPLEIVDEEIVVDGVQQCYLPFETGEDEIVTLGVSVMRYFYMEFDYDNWEISLALGNN</sequence>
<comment type="similarity">
    <text evidence="1">Belongs to the peptidase A1 family.</text>
</comment>
<keyword evidence="3" id="KW-0812">Transmembrane</keyword>
<dbReference type="RefSeq" id="XP_064855415.1">
    <property type="nucleotide sequence ID" value="XM_064999343.1"/>
</dbReference>
<evidence type="ECO:0000256" key="3">
    <source>
        <dbReference type="SAM" id="Phobius"/>
    </source>
</evidence>
<comment type="caution">
    <text evidence="5">The sequence shown here is derived from an EMBL/GenBank/DDBJ whole genome shotgun (WGS) entry which is preliminary data.</text>
</comment>
<evidence type="ECO:0000256" key="1">
    <source>
        <dbReference type="ARBA" id="ARBA00007447"/>
    </source>
</evidence>
<dbReference type="GO" id="GO:0004190">
    <property type="term" value="F:aspartic-type endopeptidase activity"/>
    <property type="evidence" value="ECO:0007669"/>
    <property type="project" value="InterPro"/>
</dbReference>